<dbReference type="SUPFAM" id="SSF52129">
    <property type="entry name" value="Caspase-like"/>
    <property type="match status" value="1"/>
</dbReference>
<dbReference type="GO" id="GO:0005737">
    <property type="term" value="C:cytoplasm"/>
    <property type="evidence" value="ECO:0007669"/>
    <property type="project" value="TreeGrafter"/>
</dbReference>
<dbReference type="GO" id="GO:0006508">
    <property type="term" value="P:proteolysis"/>
    <property type="evidence" value="ECO:0007669"/>
    <property type="project" value="InterPro"/>
</dbReference>
<gene>
    <name evidence="2" type="ORF">DC28_14200</name>
</gene>
<dbReference type="Pfam" id="PF00656">
    <property type="entry name" value="Peptidase_C14"/>
    <property type="match status" value="1"/>
</dbReference>
<evidence type="ECO:0000313" key="3">
    <source>
        <dbReference type="Proteomes" id="UP000029692"/>
    </source>
</evidence>
<sequence length="296" mass="32615">MLLSSCTLQPTTEPERYALVFGVNDYPADYNDLSGAVNDAESIHRVLESRGFNSQVFTNQNATRQAMEEEISALESQLSPGDMLLLYYAGHGIQGTIGDEYDEFIIPALTQNAGLSEIRDQVINSRDLKTILSGLSGVEIVLIFDACNTGGFVEQTNEVINTLPRNYSPLPYIQEGSGYSVPFFSAVAEFFKADSPTRDDPPPPEIHGITAAGPSEESWEFASRGVFTTAFVDGIESGRADVNRDNRITLDEIYIHTFNTIQNTWNSQYGATTGADYAFLPHRTGNPYDLILIQEN</sequence>
<protein>
    <recommendedName>
        <fullName evidence="1">Caspase family p20 domain-containing protein</fullName>
    </recommendedName>
</protein>
<dbReference type="InterPro" id="IPR011600">
    <property type="entry name" value="Pept_C14_caspase"/>
</dbReference>
<name>A0A098QSX0_9SPIO</name>
<dbReference type="AlphaFoldDB" id="A0A098QSX0"/>
<feature type="domain" description="Caspase family p20" evidence="1">
    <location>
        <begin position="14"/>
        <end position="97"/>
    </location>
</feature>
<dbReference type="EMBL" id="JNUP01000072">
    <property type="protein sequence ID" value="KGE70661.1"/>
    <property type="molecule type" value="Genomic_DNA"/>
</dbReference>
<keyword evidence="3" id="KW-1185">Reference proteome</keyword>
<organism evidence="2 3">
    <name type="scientific">Spirochaeta lutea</name>
    <dbReference type="NCBI Taxonomy" id="1480694"/>
    <lineage>
        <taxon>Bacteria</taxon>
        <taxon>Pseudomonadati</taxon>
        <taxon>Spirochaetota</taxon>
        <taxon>Spirochaetia</taxon>
        <taxon>Spirochaetales</taxon>
        <taxon>Spirochaetaceae</taxon>
        <taxon>Spirochaeta</taxon>
    </lineage>
</organism>
<dbReference type="GO" id="GO:0004197">
    <property type="term" value="F:cysteine-type endopeptidase activity"/>
    <property type="evidence" value="ECO:0007669"/>
    <property type="project" value="InterPro"/>
</dbReference>
<dbReference type="InterPro" id="IPR029030">
    <property type="entry name" value="Caspase-like_dom_sf"/>
</dbReference>
<dbReference type="PANTHER" id="PTHR48104">
    <property type="entry name" value="METACASPASE-4"/>
    <property type="match status" value="1"/>
</dbReference>
<dbReference type="InterPro" id="IPR050452">
    <property type="entry name" value="Metacaspase"/>
</dbReference>
<dbReference type="Gene3D" id="3.40.50.1460">
    <property type="match status" value="1"/>
</dbReference>
<evidence type="ECO:0000313" key="2">
    <source>
        <dbReference type="EMBL" id="KGE70661.1"/>
    </source>
</evidence>
<comment type="caution">
    <text evidence="2">The sequence shown here is derived from an EMBL/GenBank/DDBJ whole genome shotgun (WGS) entry which is preliminary data.</text>
</comment>
<dbReference type="Proteomes" id="UP000029692">
    <property type="component" value="Unassembled WGS sequence"/>
</dbReference>
<accession>A0A098QSX0</accession>
<proteinExistence type="predicted"/>
<dbReference type="InterPro" id="IPR001309">
    <property type="entry name" value="Pept_C14_p20"/>
</dbReference>
<dbReference type="PANTHER" id="PTHR48104:SF30">
    <property type="entry name" value="METACASPASE-1"/>
    <property type="match status" value="1"/>
</dbReference>
<dbReference type="eggNOG" id="COG4249">
    <property type="taxonomic scope" value="Bacteria"/>
</dbReference>
<reference evidence="2 3" key="1">
    <citation type="submission" date="2014-05" db="EMBL/GenBank/DDBJ databases">
        <title>De novo Genome Sequence of Spirocheata sp.</title>
        <authorList>
            <person name="Shivani Y."/>
            <person name="Subhash Y."/>
            <person name="Tushar L."/>
            <person name="Sasikala C."/>
            <person name="Ramana C.V."/>
        </authorList>
    </citation>
    <scope>NUCLEOTIDE SEQUENCE [LARGE SCALE GENOMIC DNA]</scope>
    <source>
        <strain evidence="2 3">JC230</strain>
    </source>
</reference>
<dbReference type="STRING" id="1480694.DC28_14200"/>
<evidence type="ECO:0000259" key="1">
    <source>
        <dbReference type="PROSITE" id="PS50208"/>
    </source>
</evidence>
<dbReference type="PROSITE" id="PS50208">
    <property type="entry name" value="CASPASE_P20"/>
    <property type="match status" value="1"/>
</dbReference>